<dbReference type="Proteomes" id="UP000183967">
    <property type="component" value="Unassembled WGS sequence"/>
</dbReference>
<sequence>MKRGINSNKRAILVVSFGTSYAKTRKLTIGATEKRFEEEFPDYDIIRAFTSQTIINILKKRDNIEVFNVKEALEYLKNHGYSEVIIQPLHIINGIEYEELVSEAMNYVKFFDKFKIGRPLLTSTEDYKETVNALAKQFTNLKENEAVVFMGHGTCHHSNAAYAAMEYVFNDLGYKNVFVGTVEGYPEIEQVMNRLKENNIEKVTLMPFMLVAGEHALNDMAGEESDSWKTILEKAGYDVDVYLHGLGENRGIQNIYIRHAYEAKTIVE</sequence>
<dbReference type="InterPro" id="IPR050963">
    <property type="entry name" value="Sirohydro_Cobaltochel/CbiX"/>
</dbReference>
<dbReference type="SUPFAM" id="SSF53800">
    <property type="entry name" value="Chelatase"/>
    <property type="match status" value="1"/>
</dbReference>
<keyword evidence="4" id="KW-1185">Reference proteome</keyword>
<dbReference type="Pfam" id="PF06180">
    <property type="entry name" value="CbiK"/>
    <property type="match status" value="1"/>
</dbReference>
<keyword evidence="2" id="KW-0479">Metal-binding</keyword>
<dbReference type="PANTHER" id="PTHR33542">
    <property type="entry name" value="SIROHYDROCHLORIN FERROCHELATASE, CHLOROPLASTIC"/>
    <property type="match status" value="1"/>
</dbReference>
<dbReference type="RefSeq" id="WP_073195249.1">
    <property type="nucleotide sequence ID" value="NZ_FQXO01000011.1"/>
</dbReference>
<feature type="binding site" evidence="2">
    <location>
        <position position="215"/>
    </location>
    <ligand>
        <name>Co(2+)</name>
        <dbReference type="ChEBI" id="CHEBI:48828"/>
    </ligand>
</feature>
<dbReference type="EMBL" id="FQXO01000011">
    <property type="protein sequence ID" value="SHH36170.1"/>
    <property type="molecule type" value="Genomic_DNA"/>
</dbReference>
<organism evidence="3 4">
    <name type="scientific">Caloranaerobacter azorensis DSM 13643</name>
    <dbReference type="NCBI Taxonomy" id="1121264"/>
    <lineage>
        <taxon>Bacteria</taxon>
        <taxon>Bacillati</taxon>
        <taxon>Bacillota</taxon>
        <taxon>Tissierellia</taxon>
        <taxon>Tissierellales</taxon>
        <taxon>Thermohalobacteraceae</taxon>
        <taxon>Caloranaerobacter</taxon>
    </lineage>
</organism>
<evidence type="ECO:0000256" key="1">
    <source>
        <dbReference type="PIRSR" id="PIRSR033579-1"/>
    </source>
</evidence>
<protein>
    <submittedName>
        <fullName evidence="3">Sirohydrochlorin cobaltochelatase</fullName>
    </submittedName>
</protein>
<dbReference type="CDD" id="cd03413">
    <property type="entry name" value="CbiK_C"/>
    <property type="match status" value="1"/>
</dbReference>
<evidence type="ECO:0000313" key="3">
    <source>
        <dbReference type="EMBL" id="SHH36170.1"/>
    </source>
</evidence>
<feature type="active site" description="Proton acceptor" evidence="1">
    <location>
        <position position="152"/>
    </location>
</feature>
<gene>
    <name evidence="3" type="ORF">SAMN02745135_00542</name>
</gene>
<feature type="binding site" evidence="2">
    <location>
        <position position="183"/>
    </location>
    <ligand>
        <name>Co(2+)</name>
        <dbReference type="ChEBI" id="CHEBI:48828"/>
    </ligand>
</feature>
<accession>A0A1M5SCJ8</accession>
<reference evidence="4" key="1">
    <citation type="submission" date="2016-11" db="EMBL/GenBank/DDBJ databases">
        <authorList>
            <person name="Varghese N."/>
            <person name="Submissions S."/>
        </authorList>
    </citation>
    <scope>NUCLEOTIDE SEQUENCE [LARGE SCALE GENOMIC DNA]</scope>
    <source>
        <strain evidence="4">DSM 13643</strain>
    </source>
</reference>
<evidence type="ECO:0000313" key="4">
    <source>
        <dbReference type="Proteomes" id="UP000183967"/>
    </source>
</evidence>
<dbReference type="AlphaFoldDB" id="A0A1M5SCJ8"/>
<dbReference type="PIRSF" id="PIRSF033579">
    <property type="entry name" value="Anaer_Co_chel"/>
    <property type="match status" value="1"/>
</dbReference>
<dbReference type="PANTHER" id="PTHR33542:SF3">
    <property type="entry name" value="SIROHYDROCHLORIN FERROCHELATASE, CHLOROPLASTIC"/>
    <property type="match status" value="1"/>
</dbReference>
<feature type="binding site" evidence="2">
    <location>
        <position position="152"/>
    </location>
    <ligand>
        <name>Co(2+)</name>
        <dbReference type="ChEBI" id="CHEBI:48828"/>
    </ligand>
</feature>
<dbReference type="InterPro" id="IPR010388">
    <property type="entry name" value="Anaerobic_Co-chelatase"/>
</dbReference>
<name>A0A1M5SCJ8_9FIRM</name>
<dbReference type="OrthoDB" id="9770331at2"/>
<dbReference type="GO" id="GO:0019251">
    <property type="term" value="P:anaerobic cobalamin biosynthetic process"/>
    <property type="evidence" value="ECO:0007669"/>
    <property type="project" value="InterPro"/>
</dbReference>
<evidence type="ECO:0000256" key="2">
    <source>
        <dbReference type="PIRSR" id="PIRSR033579-3"/>
    </source>
</evidence>
<dbReference type="Gene3D" id="3.40.50.1400">
    <property type="match status" value="2"/>
</dbReference>
<proteinExistence type="predicted"/>
<dbReference type="GO" id="GO:0016852">
    <property type="term" value="F:sirohydrochlorin cobaltochelatase activity"/>
    <property type="evidence" value="ECO:0007669"/>
    <property type="project" value="InterPro"/>
</dbReference>
<keyword evidence="2" id="KW-0170">Cobalt</keyword>
<dbReference type="CDD" id="cd03412">
    <property type="entry name" value="CbiK_N"/>
    <property type="match status" value="1"/>
</dbReference>
<dbReference type="GO" id="GO:0046872">
    <property type="term" value="F:metal ion binding"/>
    <property type="evidence" value="ECO:0007669"/>
    <property type="project" value="UniProtKB-KW"/>
</dbReference>